<comment type="caution">
    <text evidence="2">The sequence shown here is derived from an EMBL/GenBank/DDBJ whole genome shotgun (WGS) entry which is preliminary data.</text>
</comment>
<dbReference type="RefSeq" id="WP_061609814.1">
    <property type="nucleotide sequence ID" value="NZ_JEMA01000645.1"/>
</dbReference>
<dbReference type="AlphaFoldDB" id="A0A150QHT8"/>
<dbReference type="EMBL" id="JEMA01000645">
    <property type="protein sequence ID" value="KYF67514.1"/>
    <property type="molecule type" value="Genomic_DNA"/>
</dbReference>
<sequence>MAATNLSSTSSSGVDELLFRNDAVSLCLLVNRRHRTLRIIDFRAGPTPSKRSFVLSTAKREGVEKIFTLVERDEVPTWTRLGFVREGSIPGFYKRSDAWILGAVVSEMSSQMREQGDDEEGAEGEGKAGSPAVLLAERTVARARRLLRESEGRPLPAIKIAPASGPELRRAVAAAQRAGQALTGFEPFGRDAVRTGYALSARGGFSLHAAWEMQSCFGNSFLEILSSPRHESERLATTAAIGALCERLVQERAVSTFTFAPADDQELCAALLANGFRRSAVLARHLVVGRARKDAILWSKKLVAPEA</sequence>
<reference evidence="2 3" key="1">
    <citation type="submission" date="2014-02" db="EMBL/GenBank/DDBJ databases">
        <title>The small core and large imbalanced accessory genome model reveals a collaborative survival strategy of Sorangium cellulosum strains in nature.</title>
        <authorList>
            <person name="Han K."/>
            <person name="Peng R."/>
            <person name="Blom J."/>
            <person name="Li Y.-Z."/>
        </authorList>
    </citation>
    <scope>NUCLEOTIDE SEQUENCE [LARGE SCALE GENOMIC DNA]</scope>
    <source>
        <strain evidence="2 3">So0008-312</strain>
    </source>
</reference>
<protein>
    <submittedName>
        <fullName evidence="2">Uncharacterized protein</fullName>
    </submittedName>
</protein>
<organism evidence="2 3">
    <name type="scientific">Sorangium cellulosum</name>
    <name type="common">Polyangium cellulosum</name>
    <dbReference type="NCBI Taxonomy" id="56"/>
    <lineage>
        <taxon>Bacteria</taxon>
        <taxon>Pseudomonadati</taxon>
        <taxon>Myxococcota</taxon>
        <taxon>Polyangia</taxon>
        <taxon>Polyangiales</taxon>
        <taxon>Polyangiaceae</taxon>
        <taxon>Sorangium</taxon>
    </lineage>
</organism>
<evidence type="ECO:0000313" key="2">
    <source>
        <dbReference type="EMBL" id="KYF67514.1"/>
    </source>
</evidence>
<evidence type="ECO:0000313" key="3">
    <source>
        <dbReference type="Proteomes" id="UP000075260"/>
    </source>
</evidence>
<dbReference type="OrthoDB" id="5497424at2"/>
<gene>
    <name evidence="2" type="ORF">BE15_20250</name>
</gene>
<name>A0A150QHT8_SORCE</name>
<proteinExistence type="predicted"/>
<evidence type="ECO:0000256" key="1">
    <source>
        <dbReference type="SAM" id="MobiDB-lite"/>
    </source>
</evidence>
<dbReference type="Proteomes" id="UP000075260">
    <property type="component" value="Unassembled WGS sequence"/>
</dbReference>
<accession>A0A150QHT8</accession>
<feature type="region of interest" description="Disordered" evidence="1">
    <location>
        <begin position="110"/>
        <end position="129"/>
    </location>
</feature>